<evidence type="ECO:0000256" key="6">
    <source>
        <dbReference type="ARBA" id="ARBA00022723"/>
    </source>
</evidence>
<reference evidence="19" key="3">
    <citation type="submission" date="2020-05" db="UniProtKB">
        <authorList>
            <consortium name="EnsemblMetazoa"/>
        </authorList>
    </citation>
    <scope>IDENTIFICATION</scope>
    <source>
        <strain evidence="19">USDA</strain>
    </source>
</reference>
<evidence type="ECO:0000256" key="9">
    <source>
        <dbReference type="ARBA" id="ARBA00023134"/>
    </source>
</evidence>
<dbReference type="PROSITE" id="PS50125">
    <property type="entry name" value="GUANYLATE_CYCLASE_2"/>
    <property type="match status" value="1"/>
</dbReference>
<dbReference type="InterPro" id="IPR029787">
    <property type="entry name" value="Nucleotide_cyclase"/>
</dbReference>
<dbReference type="InParanoid" id="E0W2A4"/>
<evidence type="ECO:0000256" key="3">
    <source>
        <dbReference type="ARBA" id="ARBA00012202"/>
    </source>
</evidence>
<evidence type="ECO:0000256" key="5">
    <source>
        <dbReference type="ARBA" id="ARBA00022617"/>
    </source>
</evidence>
<dbReference type="GO" id="GO:0019934">
    <property type="term" value="P:cGMP-mediated signaling"/>
    <property type="evidence" value="ECO:0007669"/>
    <property type="project" value="TreeGrafter"/>
</dbReference>
<keyword evidence="6" id="KW-0479">Metal-binding</keyword>
<dbReference type="SMART" id="SM00044">
    <property type="entry name" value="CYCc"/>
    <property type="match status" value="1"/>
</dbReference>
<dbReference type="PANTHER" id="PTHR45655:SF2">
    <property type="entry name" value="GUANYLATE CYCLASE SOLUBLE SUBUNIT BETA-1"/>
    <property type="match status" value="1"/>
</dbReference>
<keyword evidence="10 16" id="KW-0456">Lyase</keyword>
<evidence type="ECO:0000259" key="17">
    <source>
        <dbReference type="PROSITE" id="PS50125"/>
    </source>
</evidence>
<keyword evidence="5" id="KW-0349">Heme</keyword>
<dbReference type="FunFam" id="3.30.450.260:FF:000002">
    <property type="entry name" value="guanylate cyclase soluble subunit alpha-2"/>
    <property type="match status" value="1"/>
</dbReference>
<dbReference type="OMA" id="SHARCIG"/>
<dbReference type="InterPro" id="IPR038158">
    <property type="entry name" value="H-NOX_domain_sf"/>
</dbReference>
<dbReference type="EMBL" id="DS235875">
    <property type="protein sequence ID" value="EEB19760.1"/>
    <property type="molecule type" value="Genomic_DNA"/>
</dbReference>
<evidence type="ECO:0000256" key="14">
    <source>
        <dbReference type="ARBA" id="ARBA00041698"/>
    </source>
</evidence>
<evidence type="ECO:0000256" key="4">
    <source>
        <dbReference type="ARBA" id="ARBA00022490"/>
    </source>
</evidence>
<dbReference type="FunCoup" id="E0W2A4">
    <property type="interactions" value="267"/>
</dbReference>
<protein>
    <recommendedName>
        <fullName evidence="13">Guanylate cyclase soluble subunit beta-1</fullName>
        <ecNumber evidence="3">4.6.1.2</ecNumber>
    </recommendedName>
    <alternativeName>
        <fullName evidence="14">Guanylate cyclase soluble subunit beta-3</fullName>
    </alternativeName>
    <alternativeName>
        <fullName evidence="15">Soluble guanylate cyclase small subunit</fullName>
    </alternativeName>
</protein>
<dbReference type="GeneID" id="8232671"/>
<dbReference type="EnsemblMetazoa" id="PHUM588470-RA">
    <property type="protein sequence ID" value="PHUM588470-PA"/>
    <property type="gene ID" value="PHUM588470"/>
</dbReference>
<dbReference type="RefSeq" id="XP_002432498.1">
    <property type="nucleotide sequence ID" value="XM_002432453.1"/>
</dbReference>
<evidence type="ECO:0000256" key="13">
    <source>
        <dbReference type="ARBA" id="ARBA00039698"/>
    </source>
</evidence>
<keyword evidence="20" id="KW-1185">Reference proteome</keyword>
<dbReference type="GO" id="GO:0046872">
    <property type="term" value="F:metal ion binding"/>
    <property type="evidence" value="ECO:0007669"/>
    <property type="project" value="UniProtKB-KW"/>
</dbReference>
<comment type="similarity">
    <text evidence="16">Belongs to the adenylyl cyclase class-4/guanylyl cyclase family.</text>
</comment>
<evidence type="ECO:0000256" key="7">
    <source>
        <dbReference type="ARBA" id="ARBA00022741"/>
    </source>
</evidence>
<dbReference type="Pfam" id="PF00211">
    <property type="entry name" value="Guanylate_cyc"/>
    <property type="match status" value="1"/>
</dbReference>
<evidence type="ECO:0000256" key="15">
    <source>
        <dbReference type="ARBA" id="ARBA00043208"/>
    </source>
</evidence>
<dbReference type="CTD" id="8232671"/>
<evidence type="ECO:0000256" key="12">
    <source>
        <dbReference type="ARBA" id="ARBA00037442"/>
    </source>
</evidence>
<dbReference type="HOGENOM" id="CLU_011614_5_0_1"/>
<keyword evidence="8" id="KW-0408">Iron</keyword>
<dbReference type="KEGG" id="phu:Phum_PHUM588470"/>
<keyword evidence="4" id="KW-0963">Cytoplasm</keyword>
<dbReference type="Pfam" id="PF07701">
    <property type="entry name" value="HNOBA"/>
    <property type="match status" value="1"/>
</dbReference>
<proteinExistence type="inferred from homology"/>
<dbReference type="OrthoDB" id="6127067at2759"/>
<name>E0W2A4_PEDHC</name>
<evidence type="ECO:0000256" key="11">
    <source>
        <dbReference type="ARBA" id="ARBA00023293"/>
    </source>
</evidence>
<dbReference type="PANTHER" id="PTHR45655">
    <property type="entry name" value="GUANYLATE CYCLASE SOLUBLE SUBUNIT BETA-2"/>
    <property type="match status" value="1"/>
</dbReference>
<feature type="domain" description="Guanylate cyclase" evidence="17">
    <location>
        <begin position="401"/>
        <end position="534"/>
    </location>
</feature>
<dbReference type="SUPFAM" id="SSF111126">
    <property type="entry name" value="Ligand-binding domain in the NO signalling and Golgi transport"/>
    <property type="match status" value="1"/>
</dbReference>
<comment type="cofactor">
    <cofactor evidence="1">
        <name>heme</name>
        <dbReference type="ChEBI" id="CHEBI:30413"/>
    </cofactor>
</comment>
<comment type="subcellular location">
    <subcellularLocation>
        <location evidence="2">Cytoplasm</location>
    </subcellularLocation>
</comment>
<evidence type="ECO:0000313" key="19">
    <source>
        <dbReference type="EnsemblMetazoa" id="PHUM588470-PA"/>
    </source>
</evidence>
<dbReference type="CDD" id="cd07302">
    <property type="entry name" value="CHD"/>
    <property type="match status" value="1"/>
</dbReference>
<dbReference type="GO" id="GO:0070482">
    <property type="term" value="P:response to oxygen levels"/>
    <property type="evidence" value="ECO:0007669"/>
    <property type="project" value="TreeGrafter"/>
</dbReference>
<dbReference type="GO" id="GO:0005525">
    <property type="term" value="F:GTP binding"/>
    <property type="evidence" value="ECO:0007669"/>
    <property type="project" value="UniProtKB-KW"/>
</dbReference>
<dbReference type="eggNOG" id="KOG4171">
    <property type="taxonomic scope" value="Eukaryota"/>
</dbReference>
<dbReference type="EC" id="4.6.1.2" evidence="3"/>
<evidence type="ECO:0000313" key="20">
    <source>
        <dbReference type="Proteomes" id="UP000009046"/>
    </source>
</evidence>
<dbReference type="Gene3D" id="3.30.450.260">
    <property type="entry name" value="Haem NO binding associated domain"/>
    <property type="match status" value="1"/>
</dbReference>
<evidence type="ECO:0000313" key="18">
    <source>
        <dbReference type="EMBL" id="EEB19760.1"/>
    </source>
</evidence>
<dbReference type="InterPro" id="IPR011644">
    <property type="entry name" value="Heme_NO-bd"/>
</dbReference>
<dbReference type="InterPro" id="IPR042463">
    <property type="entry name" value="HNOB_dom_associated_sf"/>
</dbReference>
<dbReference type="PROSITE" id="PS00452">
    <property type="entry name" value="GUANYLATE_CYCLASE_1"/>
    <property type="match status" value="1"/>
</dbReference>
<dbReference type="Proteomes" id="UP000009046">
    <property type="component" value="Unassembled WGS sequence"/>
</dbReference>
<dbReference type="Gene3D" id="3.30.70.1230">
    <property type="entry name" value="Nucleotide cyclase"/>
    <property type="match status" value="1"/>
</dbReference>
<reference evidence="18" key="1">
    <citation type="submission" date="2007-04" db="EMBL/GenBank/DDBJ databases">
        <title>Annotation of Pediculus humanus corporis strain USDA.</title>
        <authorList>
            <person name="Kirkness E."/>
            <person name="Hannick L."/>
            <person name="Hass B."/>
            <person name="Bruggner R."/>
            <person name="Lawson D."/>
            <person name="Bidwell S."/>
            <person name="Joardar V."/>
            <person name="Caler E."/>
            <person name="Walenz B."/>
            <person name="Inman J."/>
            <person name="Schobel S."/>
            <person name="Galinsky K."/>
            <person name="Amedeo P."/>
            <person name="Strausberg R."/>
        </authorList>
    </citation>
    <scope>NUCLEOTIDE SEQUENCE</scope>
    <source>
        <strain evidence="18">USDA</strain>
    </source>
</reference>
<keyword evidence="7" id="KW-0547">Nucleotide-binding</keyword>
<sequence>MYGFVNHALELLVITTFGEETWEEIKKNAEVQMEGQFLVRQIYEDEITYNLIGAAAEKLQLPADTILELFGKCFFEFCQDSGYDKILQVLGATPRDFYSTLYPGMKAPSFRCTVRPEDGALLLHYYSDRPGLEHIVIGIVKTVASKLHGTEVEVEIIQSKEESDHVQFLITGQSGQGFASDAEYTEAEIQSLDSKVSPATFCKVFPFHILFNNSMTIMQTGSSIARIIPSVLRSGCKITDVLHPVRPHLELTFENILSHISTVYVLKTKPGVMEVNVDPEYSSLRLKGQMTYIPESDSIIFLCYPSVVNLDDLTRRGLYISDIPLHDATRDLVLMSEQFEADYKLTQNLELLTDKLQQTFRVLDGEKQKTDRLLYSVLPISVANELRHRRPVPAKRYDSVTLLFSGIVGFSDYCAANTDAGSAMKIVQMLNQLYTAFDVLTDPKRNPNVYKVETVGDKYMAVSGLPEPCNTHARCMARVALDMMDLGREVLFDGKPVKITIGIHSGEVVTGVIGHRMPRYCLFGNTVNLTSRTETTGAPGKINVSEDAYEHLSQPDNLDPQFHFEYRGPVTMKGKSEPMKVWFLTRSQEHIV</sequence>
<evidence type="ECO:0000256" key="2">
    <source>
        <dbReference type="ARBA" id="ARBA00004496"/>
    </source>
</evidence>
<keyword evidence="11" id="KW-0141">cGMP biosynthesis</keyword>
<evidence type="ECO:0000256" key="10">
    <source>
        <dbReference type="ARBA" id="ARBA00023239"/>
    </source>
</evidence>
<dbReference type="Gene3D" id="3.90.1520.10">
    <property type="entry name" value="H-NOX domain"/>
    <property type="match status" value="1"/>
</dbReference>
<keyword evidence="9" id="KW-0342">GTP-binding</keyword>
<dbReference type="InterPro" id="IPR024096">
    <property type="entry name" value="NO_sig/Golgi_transp_ligand-bd"/>
</dbReference>
<dbReference type="VEuPathDB" id="VectorBase:PHUM588470"/>
<dbReference type="Pfam" id="PF07700">
    <property type="entry name" value="HNOB"/>
    <property type="match status" value="1"/>
</dbReference>
<gene>
    <name evidence="19" type="primary">8232671</name>
    <name evidence="18" type="ORF">Phum_PHUM588470</name>
</gene>
<dbReference type="InterPro" id="IPR001054">
    <property type="entry name" value="A/G_cyclase"/>
</dbReference>
<evidence type="ECO:0000256" key="16">
    <source>
        <dbReference type="RuleBase" id="RU000405"/>
    </source>
</evidence>
<evidence type="ECO:0000256" key="1">
    <source>
        <dbReference type="ARBA" id="ARBA00001971"/>
    </source>
</evidence>
<dbReference type="Gene3D" id="6.10.250.780">
    <property type="match status" value="1"/>
</dbReference>
<dbReference type="GO" id="GO:0020037">
    <property type="term" value="F:heme binding"/>
    <property type="evidence" value="ECO:0007669"/>
    <property type="project" value="InterPro"/>
</dbReference>
<comment type="function">
    <text evidence="12">Mediates responses to nitric oxide (NO) by catalyzing the biosynthesis of the signaling molecule cGMP.</text>
</comment>
<dbReference type="GO" id="GO:0008074">
    <property type="term" value="C:guanylate cyclase complex, soluble"/>
    <property type="evidence" value="ECO:0007669"/>
    <property type="project" value="TreeGrafter"/>
</dbReference>
<evidence type="ECO:0000256" key="8">
    <source>
        <dbReference type="ARBA" id="ARBA00023004"/>
    </source>
</evidence>
<dbReference type="SUPFAM" id="SSF55073">
    <property type="entry name" value="Nucleotide cyclase"/>
    <property type="match status" value="1"/>
</dbReference>
<reference evidence="18" key="2">
    <citation type="submission" date="2007-04" db="EMBL/GenBank/DDBJ databases">
        <title>The genome of the human body louse.</title>
        <authorList>
            <consortium name="The Human Body Louse Genome Consortium"/>
            <person name="Kirkness E."/>
            <person name="Walenz B."/>
            <person name="Hass B."/>
            <person name="Bruggner R."/>
            <person name="Strausberg R."/>
        </authorList>
    </citation>
    <scope>NUCLEOTIDE SEQUENCE</scope>
    <source>
        <strain evidence="18">USDA</strain>
    </source>
</reference>
<dbReference type="GO" id="GO:0004383">
    <property type="term" value="F:guanylate cyclase activity"/>
    <property type="evidence" value="ECO:0007669"/>
    <property type="project" value="UniProtKB-EC"/>
</dbReference>
<accession>E0W2A4</accession>
<dbReference type="InterPro" id="IPR018297">
    <property type="entry name" value="A/G_cyclase_CS"/>
</dbReference>
<dbReference type="AlphaFoldDB" id="E0W2A4"/>
<dbReference type="STRING" id="121224.E0W2A4"/>
<dbReference type="InterPro" id="IPR011645">
    <property type="entry name" value="HNOB_dom_associated"/>
</dbReference>
<organism>
    <name type="scientific">Pediculus humanus subsp. corporis</name>
    <name type="common">Body louse</name>
    <dbReference type="NCBI Taxonomy" id="121224"/>
    <lineage>
        <taxon>Eukaryota</taxon>
        <taxon>Metazoa</taxon>
        <taxon>Ecdysozoa</taxon>
        <taxon>Arthropoda</taxon>
        <taxon>Hexapoda</taxon>
        <taxon>Insecta</taxon>
        <taxon>Pterygota</taxon>
        <taxon>Neoptera</taxon>
        <taxon>Paraneoptera</taxon>
        <taxon>Psocodea</taxon>
        <taxon>Troctomorpha</taxon>
        <taxon>Phthiraptera</taxon>
        <taxon>Anoplura</taxon>
        <taxon>Pediculidae</taxon>
        <taxon>Pediculus</taxon>
    </lineage>
</organism>
<dbReference type="EMBL" id="AAZO01007173">
    <property type="status" value="NOT_ANNOTATED_CDS"/>
    <property type="molecule type" value="Genomic_DNA"/>
</dbReference>
<dbReference type="FunFam" id="3.30.70.1230:FF:000005">
    <property type="entry name" value="Guanylate cyclase soluble subunit beta-1"/>
    <property type="match status" value="1"/>
</dbReference>